<evidence type="ECO:0000313" key="2">
    <source>
        <dbReference type="Proteomes" id="UP000827872"/>
    </source>
</evidence>
<organism evidence="1 2">
    <name type="scientific">Sphaerodactylus townsendi</name>
    <dbReference type="NCBI Taxonomy" id="933632"/>
    <lineage>
        <taxon>Eukaryota</taxon>
        <taxon>Metazoa</taxon>
        <taxon>Chordata</taxon>
        <taxon>Craniata</taxon>
        <taxon>Vertebrata</taxon>
        <taxon>Euteleostomi</taxon>
        <taxon>Lepidosauria</taxon>
        <taxon>Squamata</taxon>
        <taxon>Bifurcata</taxon>
        <taxon>Gekkota</taxon>
        <taxon>Sphaerodactylidae</taxon>
        <taxon>Sphaerodactylus</taxon>
    </lineage>
</organism>
<keyword evidence="2" id="KW-1185">Reference proteome</keyword>
<evidence type="ECO:0000313" key="1">
    <source>
        <dbReference type="EMBL" id="KAH7996084.1"/>
    </source>
</evidence>
<gene>
    <name evidence="1" type="ORF">K3G42_000641</name>
</gene>
<protein>
    <submittedName>
        <fullName evidence="1">Uncharacterized protein</fullName>
    </submittedName>
</protein>
<dbReference type="EMBL" id="CM037628">
    <property type="protein sequence ID" value="KAH7996084.1"/>
    <property type="molecule type" value="Genomic_DNA"/>
</dbReference>
<dbReference type="Proteomes" id="UP000827872">
    <property type="component" value="Linkage Group LG15"/>
</dbReference>
<sequence length="99" mass="10889">MKLWGDPFISTVVGRMKLSPAHVRPTPAPSTGMSRLQQVPPDGCFSATLCSCAFGSEEHKDRDSRSHHFPDIHAAHVSRIVTYHVGNRPTARLKNGIKT</sequence>
<comment type="caution">
    <text evidence="1">The sequence shown here is derived from an EMBL/GenBank/DDBJ whole genome shotgun (WGS) entry which is preliminary data.</text>
</comment>
<reference evidence="1" key="1">
    <citation type="submission" date="2021-08" db="EMBL/GenBank/DDBJ databases">
        <title>The first chromosome-level gecko genome reveals the dynamic sex chromosomes of Neotropical dwarf geckos (Sphaerodactylidae: Sphaerodactylus).</title>
        <authorList>
            <person name="Pinto B.J."/>
            <person name="Keating S.E."/>
            <person name="Gamble T."/>
        </authorList>
    </citation>
    <scope>NUCLEOTIDE SEQUENCE</scope>
    <source>
        <strain evidence="1">TG3544</strain>
    </source>
</reference>
<proteinExistence type="predicted"/>
<name>A0ACB8ET04_9SAUR</name>
<accession>A0ACB8ET04</accession>